<keyword evidence="1" id="KW-0472">Membrane</keyword>
<sequence length="142" mass="16062">MSEPILVLIIISLVQAYIYSICSVEIFDWNPENGFMSEKGIFTFKNGNTIKDNTWEDRRYTIACSPCINKLYRFFLQFIGVLAGWFLISFALDRSGVTHILNIADTNRGTLLDIPLTLVTGLVGVAGRIPNIIDTVQNWIKK</sequence>
<protein>
    <submittedName>
        <fullName evidence="2">Uncharacterized protein</fullName>
    </submittedName>
</protein>
<keyword evidence="1" id="KW-0812">Transmembrane</keyword>
<dbReference type="AlphaFoldDB" id="A0A1F4W1F2"/>
<proteinExistence type="predicted"/>
<evidence type="ECO:0000256" key="1">
    <source>
        <dbReference type="SAM" id="Phobius"/>
    </source>
</evidence>
<organism evidence="2 3">
    <name type="scientific">candidate division WWE3 bacterium RIFOXYA2_FULL_46_9</name>
    <dbReference type="NCBI Taxonomy" id="1802636"/>
    <lineage>
        <taxon>Bacteria</taxon>
        <taxon>Katanobacteria</taxon>
    </lineage>
</organism>
<accession>A0A1F4W1F2</accession>
<dbReference type="Proteomes" id="UP000176614">
    <property type="component" value="Unassembled WGS sequence"/>
</dbReference>
<dbReference type="EMBL" id="MEVT01000008">
    <property type="protein sequence ID" value="OGC63190.1"/>
    <property type="molecule type" value="Genomic_DNA"/>
</dbReference>
<name>A0A1F4W1F2_UNCKA</name>
<comment type="caution">
    <text evidence="2">The sequence shown here is derived from an EMBL/GenBank/DDBJ whole genome shotgun (WGS) entry which is preliminary data.</text>
</comment>
<gene>
    <name evidence="2" type="ORF">A2264_00660</name>
</gene>
<keyword evidence="1" id="KW-1133">Transmembrane helix</keyword>
<evidence type="ECO:0000313" key="2">
    <source>
        <dbReference type="EMBL" id="OGC63190.1"/>
    </source>
</evidence>
<evidence type="ECO:0000313" key="3">
    <source>
        <dbReference type="Proteomes" id="UP000176614"/>
    </source>
</evidence>
<reference evidence="2 3" key="1">
    <citation type="journal article" date="2016" name="Nat. Commun.">
        <title>Thousands of microbial genomes shed light on interconnected biogeochemical processes in an aquifer system.</title>
        <authorList>
            <person name="Anantharaman K."/>
            <person name="Brown C.T."/>
            <person name="Hug L.A."/>
            <person name="Sharon I."/>
            <person name="Castelle C.J."/>
            <person name="Probst A.J."/>
            <person name="Thomas B.C."/>
            <person name="Singh A."/>
            <person name="Wilkins M.J."/>
            <person name="Karaoz U."/>
            <person name="Brodie E.L."/>
            <person name="Williams K.H."/>
            <person name="Hubbard S.S."/>
            <person name="Banfield J.F."/>
        </authorList>
    </citation>
    <scope>NUCLEOTIDE SEQUENCE [LARGE SCALE GENOMIC DNA]</scope>
</reference>
<feature type="transmembrane region" description="Helical" evidence="1">
    <location>
        <begin position="74"/>
        <end position="92"/>
    </location>
</feature>